<evidence type="ECO:0000313" key="4">
    <source>
        <dbReference type="EMBL" id="EGV60068.1"/>
    </source>
</evidence>
<evidence type="ECO:0000256" key="2">
    <source>
        <dbReference type="ARBA" id="ARBA00022490"/>
    </source>
</evidence>
<accession>G3BFP3</accession>
<dbReference type="Proteomes" id="UP000000707">
    <property type="component" value="Unassembled WGS sequence"/>
</dbReference>
<name>G3BFP3_CANTC</name>
<proteinExistence type="predicted"/>
<dbReference type="eggNOG" id="KOG4151">
    <property type="taxonomic scope" value="Eukaryota"/>
</dbReference>
<dbReference type="InterPro" id="IPR024660">
    <property type="entry name" value="UCS_central_dom"/>
</dbReference>
<dbReference type="PANTHER" id="PTHR45994:SF1">
    <property type="entry name" value="FI21225P1"/>
    <property type="match status" value="1"/>
</dbReference>
<dbReference type="KEGG" id="cten:18246316"/>
<dbReference type="GO" id="GO:0005737">
    <property type="term" value="C:cytoplasm"/>
    <property type="evidence" value="ECO:0007669"/>
    <property type="project" value="UniProtKB-SubCell"/>
</dbReference>
<dbReference type="SUPFAM" id="SSF48371">
    <property type="entry name" value="ARM repeat"/>
    <property type="match status" value="1"/>
</dbReference>
<dbReference type="InterPro" id="IPR016024">
    <property type="entry name" value="ARM-type_fold"/>
</dbReference>
<dbReference type="GO" id="GO:0051879">
    <property type="term" value="F:Hsp90 protein binding"/>
    <property type="evidence" value="ECO:0007669"/>
    <property type="project" value="TreeGrafter"/>
</dbReference>
<dbReference type="Pfam" id="PF11701">
    <property type="entry name" value="UNC45-central"/>
    <property type="match status" value="1"/>
</dbReference>
<dbReference type="HOGENOM" id="CLU_357916_0_0_1"/>
<dbReference type="OrthoDB" id="5574718at2759"/>
<dbReference type="PANTHER" id="PTHR45994">
    <property type="entry name" value="FI21225P1"/>
    <property type="match status" value="1"/>
</dbReference>
<evidence type="ECO:0000259" key="3">
    <source>
        <dbReference type="Pfam" id="PF11701"/>
    </source>
</evidence>
<dbReference type="EMBL" id="GL996528">
    <property type="protein sequence ID" value="EGV60068.1"/>
    <property type="molecule type" value="Genomic_DNA"/>
</dbReference>
<evidence type="ECO:0000256" key="1">
    <source>
        <dbReference type="ARBA" id="ARBA00004496"/>
    </source>
</evidence>
<evidence type="ECO:0000313" key="5">
    <source>
        <dbReference type="Proteomes" id="UP000000707"/>
    </source>
</evidence>
<reference evidence="4 5" key="1">
    <citation type="journal article" date="2011" name="Proc. Natl. Acad. Sci. U.S.A.">
        <title>Comparative genomics of xylose-fermenting fungi for enhanced biofuel production.</title>
        <authorList>
            <person name="Wohlbach D.J."/>
            <person name="Kuo A."/>
            <person name="Sato T.K."/>
            <person name="Potts K.M."/>
            <person name="Salamov A.A."/>
            <person name="LaButti K.M."/>
            <person name="Sun H."/>
            <person name="Clum A."/>
            <person name="Pangilinan J.L."/>
            <person name="Lindquist E.A."/>
            <person name="Lucas S."/>
            <person name="Lapidus A."/>
            <person name="Jin M."/>
            <person name="Gunawan C."/>
            <person name="Balan V."/>
            <person name="Dale B.E."/>
            <person name="Jeffries T.W."/>
            <person name="Zinkel R."/>
            <person name="Barry K.W."/>
            <person name="Grigoriev I.V."/>
            <person name="Gasch A.P."/>
        </authorList>
    </citation>
    <scope>NUCLEOTIDE SEQUENCE [LARGE SCALE GENOMIC DNA]</scope>
    <source>
        <strain evidence="5">ATCC 10573 / BCRC 21748 / CBS 615 / JCM 9827 / NBRC 10315 / NRRL Y-1498 / VKM Y-70</strain>
    </source>
</reference>
<keyword evidence="5" id="KW-1185">Reference proteome</keyword>
<sequence>MNEIHTQLENLALDDFKKAVQVFEDPTGAGDAATADTLLKYSQSPPTSAVLLQLLRSNITKFLKGLHAIHDDHGAILVNLLSGCSDEQHLTAQVLNSIKLVLKNTTSSTKTSWIDFNLKVYLGLVSEFGVVFPAHLPVLLAYLAPEEESSDVNAVLLFIVVKNIELKQQESFDAIDGFFDYTLETGAGTKTFLAFVKALELLFPICPSVCTRVYTSSLCRDLVLEHVKTITPSSLSLPNPRATADGLLRLVSSSCIDDDCRKFNANIYLDLLKVGSGLDANQYPLFKILSVLCIVKLWNFLQLEADSSFSFSMDGLFDTSIEYLRKENEGLGTAIEALAYLTLNPSLRNRLRADESVVDCLVQLIGRRTEVKDQSLKNDHSSTVYGLLLILSNVTQIKESSQSQETNTVNYLKSVATPKSTTDTTKENTEDILNFNKSLLLDHSIIDTISKLKIIRATTKKGSNNSDQFVNIIYYISLNQEKKVRQELVKQGSLNILLDYLVSHSQVLQKQSGQTRPISSSDSLVETRLRAIRALCKILISVNPALAFNKYSVVTCLPFLVELLGPDISTYTGKLQSNANDAYLHDNVTSLDKYESLLALTNISSMADPKDEIKDSIITKTFDKFLNNFIIEGDSPLIQTAAWELISNLIMKPRMLVKFFNADDQQSLKRLDILIKMLESKDIHLQTTLAGLLANATSEFDMIPRLLVEVDHLRKELVVSFVRIFNSQSDDDDLILRLVYVVLDLVYAAANIGETQIAKFKHDQALKSALAGVLKNNRNEQILEVVVEIIKFTKFK</sequence>
<keyword evidence="2" id="KW-0963">Cytoplasm</keyword>
<dbReference type="STRING" id="590646.G3BFP3"/>
<dbReference type="AlphaFoldDB" id="G3BFP3"/>
<gene>
    <name evidence="4" type="ORF">CANTEDRAFT_111855</name>
</gene>
<dbReference type="Gene3D" id="1.25.10.100">
    <property type="match status" value="1"/>
</dbReference>
<comment type="subcellular location">
    <subcellularLocation>
        <location evidence="1">Cytoplasm</location>
    </subcellularLocation>
</comment>
<dbReference type="InterPro" id="IPR011989">
    <property type="entry name" value="ARM-like"/>
</dbReference>
<dbReference type="Gene3D" id="1.25.10.10">
    <property type="entry name" value="Leucine-rich Repeat Variant"/>
    <property type="match status" value="1"/>
</dbReference>
<dbReference type="GeneID" id="18246316"/>
<feature type="domain" description="UNC-45/Cro1/She4 central" evidence="3">
    <location>
        <begin position="135"/>
        <end position="297"/>
    </location>
</feature>
<protein>
    <recommendedName>
        <fullName evidence="3">UNC-45/Cro1/She4 central domain-containing protein</fullName>
    </recommendedName>
</protein>
<organism evidence="5">
    <name type="scientific">Candida tenuis (strain ATCC 10573 / BCRC 21748 / CBS 615 / JCM 9827 / NBRC 10315 / NRRL Y-1498 / VKM Y-70)</name>
    <name type="common">Yeast</name>
    <name type="synonym">Yamadazyma tenuis</name>
    <dbReference type="NCBI Taxonomy" id="590646"/>
    <lineage>
        <taxon>Eukaryota</taxon>
        <taxon>Fungi</taxon>
        <taxon>Dikarya</taxon>
        <taxon>Ascomycota</taxon>
        <taxon>Saccharomycotina</taxon>
        <taxon>Pichiomycetes</taxon>
        <taxon>Debaryomycetaceae</taxon>
        <taxon>Yamadazyma</taxon>
    </lineage>
</organism>